<dbReference type="KEGG" id="snep:Enr13x_14980"/>
<feature type="transmembrane region" description="Helical" evidence="1">
    <location>
        <begin position="37"/>
        <end position="57"/>
    </location>
</feature>
<keyword evidence="1" id="KW-0812">Transmembrane</keyword>
<accession>A0A518HLD2</accession>
<keyword evidence="1" id="KW-1133">Transmembrane helix</keyword>
<reference evidence="2 3" key="1">
    <citation type="submission" date="2019-03" db="EMBL/GenBank/DDBJ databases">
        <title>Deep-cultivation of Planctomycetes and their phenomic and genomic characterization uncovers novel biology.</title>
        <authorList>
            <person name="Wiegand S."/>
            <person name="Jogler M."/>
            <person name="Boedeker C."/>
            <person name="Pinto D."/>
            <person name="Vollmers J."/>
            <person name="Rivas-Marin E."/>
            <person name="Kohn T."/>
            <person name="Peeters S.H."/>
            <person name="Heuer A."/>
            <person name="Rast P."/>
            <person name="Oberbeckmann S."/>
            <person name="Bunk B."/>
            <person name="Jeske O."/>
            <person name="Meyerdierks A."/>
            <person name="Storesund J.E."/>
            <person name="Kallscheuer N."/>
            <person name="Luecker S."/>
            <person name="Lage O.M."/>
            <person name="Pohl T."/>
            <person name="Merkel B.J."/>
            <person name="Hornburger P."/>
            <person name="Mueller R.-W."/>
            <person name="Bruemmer F."/>
            <person name="Labrenz M."/>
            <person name="Spormann A.M."/>
            <person name="Op den Camp H."/>
            <person name="Overmann J."/>
            <person name="Amann R."/>
            <person name="Jetten M.S.M."/>
            <person name="Mascher T."/>
            <person name="Medema M.H."/>
            <person name="Devos D.P."/>
            <person name="Kaster A.-K."/>
            <person name="Ovreas L."/>
            <person name="Rohde M."/>
            <person name="Galperin M.Y."/>
            <person name="Jogler C."/>
        </authorList>
    </citation>
    <scope>NUCLEOTIDE SEQUENCE [LARGE SCALE GENOMIC DNA]</scope>
    <source>
        <strain evidence="2 3">Enr13</strain>
    </source>
</reference>
<dbReference type="Proteomes" id="UP000319004">
    <property type="component" value="Chromosome"/>
</dbReference>
<gene>
    <name evidence="2" type="ORF">Enr13x_14980</name>
</gene>
<keyword evidence="3" id="KW-1185">Reference proteome</keyword>
<evidence type="ECO:0000313" key="3">
    <source>
        <dbReference type="Proteomes" id="UP000319004"/>
    </source>
</evidence>
<evidence type="ECO:0008006" key="4">
    <source>
        <dbReference type="Google" id="ProtNLM"/>
    </source>
</evidence>
<evidence type="ECO:0000313" key="2">
    <source>
        <dbReference type="EMBL" id="QDV41655.1"/>
    </source>
</evidence>
<name>A0A518HLD2_9BACT</name>
<evidence type="ECO:0000256" key="1">
    <source>
        <dbReference type="SAM" id="Phobius"/>
    </source>
</evidence>
<dbReference type="AlphaFoldDB" id="A0A518HLD2"/>
<organism evidence="2 3">
    <name type="scientific">Stieleria neptunia</name>
    <dbReference type="NCBI Taxonomy" id="2527979"/>
    <lineage>
        <taxon>Bacteria</taxon>
        <taxon>Pseudomonadati</taxon>
        <taxon>Planctomycetota</taxon>
        <taxon>Planctomycetia</taxon>
        <taxon>Pirellulales</taxon>
        <taxon>Pirellulaceae</taxon>
        <taxon>Stieleria</taxon>
    </lineage>
</organism>
<proteinExistence type="predicted"/>
<dbReference type="EMBL" id="CP037423">
    <property type="protein sequence ID" value="QDV41655.1"/>
    <property type="molecule type" value="Genomic_DNA"/>
</dbReference>
<protein>
    <recommendedName>
        <fullName evidence="4">Cytochrome C</fullName>
    </recommendedName>
</protein>
<sequence length="158" mass="17108">MAHERPITYIYRYPEERPGRFFFMVPLRELTTMRAKIFGGLVCLVAVALVGLPAIAADDDSDKPKFKTKQVMKEAFKGPLLKKVAGGDGSAEDAKKLHAMLVALSKNEPPRGEEKSWKELTGALVKAGKAAVEGDADAGAMLKKAANCKACHSKHKPS</sequence>
<keyword evidence="1" id="KW-0472">Membrane</keyword>